<reference evidence="3 4" key="1">
    <citation type="journal article" date="2019" name="Nat. Microbiol.">
        <title>Mediterranean grassland soil C-N compound turnover is dependent on rainfall and depth, and is mediated by genomically divergent microorganisms.</title>
        <authorList>
            <person name="Diamond S."/>
            <person name="Andeer P.F."/>
            <person name="Li Z."/>
            <person name="Crits-Christoph A."/>
            <person name="Burstein D."/>
            <person name="Anantharaman K."/>
            <person name="Lane K.R."/>
            <person name="Thomas B.C."/>
            <person name="Pan C."/>
            <person name="Northen T.R."/>
            <person name="Banfield J.F."/>
        </authorList>
    </citation>
    <scope>NUCLEOTIDE SEQUENCE [LARGE SCALE GENOMIC DNA]</scope>
    <source>
        <strain evidence="3">WS_5</strain>
    </source>
</reference>
<dbReference type="PANTHER" id="PTHR11895:SF73">
    <property type="entry name" value="AMIDASE FAMILY PROTEIN"/>
    <property type="match status" value="1"/>
</dbReference>
<comment type="caution">
    <text evidence="3">The sequence shown here is derived from an EMBL/GenBank/DDBJ whole genome shotgun (WGS) entry which is preliminary data.</text>
</comment>
<dbReference type="Proteomes" id="UP000320913">
    <property type="component" value="Unassembled WGS sequence"/>
</dbReference>
<evidence type="ECO:0000313" key="4">
    <source>
        <dbReference type="Proteomes" id="UP000320913"/>
    </source>
</evidence>
<protein>
    <submittedName>
        <fullName evidence="3">Amidase</fullName>
    </submittedName>
</protein>
<dbReference type="EMBL" id="VBOV01000038">
    <property type="protein sequence ID" value="TMQ61244.1"/>
    <property type="molecule type" value="Genomic_DNA"/>
</dbReference>
<dbReference type="InterPro" id="IPR036928">
    <property type="entry name" value="AS_sf"/>
</dbReference>
<sequence>MIGEDVLYLSVAELAPKIRSRKLSPVELTEAYLDRIGRLGPKLNAFATVTPDVAREQARAAEREIAKDRYRGPLHGIPYGAKDLLATAGIKTGWGAKATKDQMFDKDATVVRKLREAGAILLGKLAMVEFAGCLGYRFADASISGPGRNPWDPERWTGGSSSGSGAAVASALVGFAVGTETWGSILCPSAFCGITGLRPTYGRVSRAGGMVGAYTFDKIGPLARSAEDCRLILQAIAGPDPDDASAADEPVRLDGGRLDPSRIRGALIPLDFKKTKGAEPEVKSRFDQAVADLRGAGLTLTETSLPEFPASEMASVLINAEALSTFENFYKSGGVWDLKDPYAPYQQEITRALNGADLVKAWRMRAVLQEKMTDFYARYDVIVTPNFMSVAPSIHEDLNKSLPYADPVGAVGNSCGLPSIALPCGFGKGGMPVGSTPRAAPFPERGARPPGRGSTLETGFRPGSSFRPRSPRARAPGRCGSPRDSPRPAASTRTGRPPRRPRRRPAR</sequence>
<evidence type="ECO:0000259" key="2">
    <source>
        <dbReference type="Pfam" id="PF01425"/>
    </source>
</evidence>
<dbReference type="PANTHER" id="PTHR11895">
    <property type="entry name" value="TRANSAMIDASE"/>
    <property type="match status" value="1"/>
</dbReference>
<feature type="compositionally biased region" description="Low complexity" evidence="1">
    <location>
        <begin position="459"/>
        <end position="478"/>
    </location>
</feature>
<gene>
    <name evidence="3" type="ORF">E6K75_01660</name>
</gene>
<dbReference type="InterPro" id="IPR023631">
    <property type="entry name" value="Amidase_dom"/>
</dbReference>
<accession>A0A538TCH5</accession>
<dbReference type="AlphaFoldDB" id="A0A538TCH5"/>
<proteinExistence type="predicted"/>
<dbReference type="Gene3D" id="3.90.1300.10">
    <property type="entry name" value="Amidase signature (AS) domain"/>
    <property type="match status" value="1"/>
</dbReference>
<feature type="domain" description="Amidase" evidence="2">
    <location>
        <begin position="27"/>
        <end position="442"/>
    </location>
</feature>
<dbReference type="GO" id="GO:0050567">
    <property type="term" value="F:glutaminyl-tRNA synthase (glutamine-hydrolyzing) activity"/>
    <property type="evidence" value="ECO:0007669"/>
    <property type="project" value="TreeGrafter"/>
</dbReference>
<dbReference type="Pfam" id="PF01425">
    <property type="entry name" value="Amidase"/>
    <property type="match status" value="1"/>
</dbReference>
<dbReference type="InterPro" id="IPR000120">
    <property type="entry name" value="Amidase"/>
</dbReference>
<organism evidence="3 4">
    <name type="scientific">Eiseniibacteriota bacterium</name>
    <dbReference type="NCBI Taxonomy" id="2212470"/>
    <lineage>
        <taxon>Bacteria</taxon>
        <taxon>Candidatus Eiseniibacteriota</taxon>
    </lineage>
</organism>
<feature type="compositionally biased region" description="Basic residues" evidence="1">
    <location>
        <begin position="496"/>
        <end position="507"/>
    </location>
</feature>
<evidence type="ECO:0000313" key="3">
    <source>
        <dbReference type="EMBL" id="TMQ61244.1"/>
    </source>
</evidence>
<name>A0A538TCH5_UNCEI</name>
<evidence type="ECO:0000256" key="1">
    <source>
        <dbReference type="SAM" id="MobiDB-lite"/>
    </source>
</evidence>
<dbReference type="SUPFAM" id="SSF75304">
    <property type="entry name" value="Amidase signature (AS) enzymes"/>
    <property type="match status" value="1"/>
</dbReference>
<feature type="region of interest" description="Disordered" evidence="1">
    <location>
        <begin position="435"/>
        <end position="507"/>
    </location>
</feature>